<dbReference type="AlphaFoldDB" id="A0A087UQ13"/>
<dbReference type="Pfam" id="PF01431">
    <property type="entry name" value="Peptidase_M13"/>
    <property type="match status" value="1"/>
</dbReference>
<dbReference type="InterPro" id="IPR024079">
    <property type="entry name" value="MetalloPept_cat_dom_sf"/>
</dbReference>
<dbReference type="GO" id="GO:0004222">
    <property type="term" value="F:metalloendopeptidase activity"/>
    <property type="evidence" value="ECO:0007669"/>
    <property type="project" value="InterPro"/>
</dbReference>
<dbReference type="InterPro" id="IPR000718">
    <property type="entry name" value="Peptidase_M13"/>
</dbReference>
<accession>A0A087UQ13</accession>
<name>A0A087UQ13_STEMI</name>
<dbReference type="Proteomes" id="UP000054359">
    <property type="component" value="Unassembled WGS sequence"/>
</dbReference>
<feature type="non-terminal residue" evidence="2">
    <location>
        <position position="52"/>
    </location>
</feature>
<gene>
    <name evidence="2" type="ORF">X975_07163</name>
</gene>
<dbReference type="OrthoDB" id="6419060at2759"/>
<dbReference type="GO" id="GO:0006508">
    <property type="term" value="P:proteolysis"/>
    <property type="evidence" value="ECO:0007669"/>
    <property type="project" value="InterPro"/>
</dbReference>
<evidence type="ECO:0000259" key="1">
    <source>
        <dbReference type="Pfam" id="PF01431"/>
    </source>
</evidence>
<feature type="non-terminal residue" evidence="2">
    <location>
        <position position="1"/>
    </location>
</feature>
<feature type="domain" description="Peptidase M13 C-terminal" evidence="1">
    <location>
        <begin position="6"/>
        <end position="52"/>
    </location>
</feature>
<dbReference type="InterPro" id="IPR018497">
    <property type="entry name" value="Peptidase_M13_C"/>
</dbReference>
<dbReference type="EMBL" id="KK120957">
    <property type="protein sequence ID" value="KFM79452.1"/>
    <property type="molecule type" value="Genomic_DNA"/>
</dbReference>
<proteinExistence type="predicted"/>
<sequence>KFQDRIKRDKILPGLNFTEDQLFWISYASIWCRKQSDTSLYTTMHESVHAPP</sequence>
<dbReference type="PROSITE" id="PS51885">
    <property type="entry name" value="NEPRILYSIN"/>
    <property type="match status" value="1"/>
</dbReference>
<organism evidence="2 3">
    <name type="scientific">Stegodyphus mimosarum</name>
    <name type="common">African social velvet spider</name>
    <dbReference type="NCBI Taxonomy" id="407821"/>
    <lineage>
        <taxon>Eukaryota</taxon>
        <taxon>Metazoa</taxon>
        <taxon>Ecdysozoa</taxon>
        <taxon>Arthropoda</taxon>
        <taxon>Chelicerata</taxon>
        <taxon>Arachnida</taxon>
        <taxon>Araneae</taxon>
        <taxon>Araneomorphae</taxon>
        <taxon>Entelegynae</taxon>
        <taxon>Eresoidea</taxon>
        <taxon>Eresidae</taxon>
        <taxon>Stegodyphus</taxon>
    </lineage>
</organism>
<reference evidence="2 3" key="1">
    <citation type="submission" date="2013-11" db="EMBL/GenBank/DDBJ databases">
        <title>Genome sequencing of Stegodyphus mimosarum.</title>
        <authorList>
            <person name="Bechsgaard J."/>
        </authorList>
    </citation>
    <scope>NUCLEOTIDE SEQUENCE [LARGE SCALE GENOMIC DNA]</scope>
</reference>
<dbReference type="Gene3D" id="3.40.390.10">
    <property type="entry name" value="Collagenase (Catalytic Domain)"/>
    <property type="match status" value="1"/>
</dbReference>
<protein>
    <recommendedName>
        <fullName evidence="1">Peptidase M13 C-terminal domain-containing protein</fullName>
    </recommendedName>
</protein>
<evidence type="ECO:0000313" key="2">
    <source>
        <dbReference type="EMBL" id="KFM79452.1"/>
    </source>
</evidence>
<evidence type="ECO:0000313" key="3">
    <source>
        <dbReference type="Proteomes" id="UP000054359"/>
    </source>
</evidence>
<keyword evidence="3" id="KW-1185">Reference proteome</keyword>
<dbReference type="SUPFAM" id="SSF55486">
    <property type="entry name" value="Metalloproteases ('zincins'), catalytic domain"/>
    <property type="match status" value="1"/>
</dbReference>